<keyword evidence="1" id="KW-0808">Transferase</keyword>
<dbReference type="InterPro" id="IPR017441">
    <property type="entry name" value="Protein_kinase_ATP_BS"/>
</dbReference>
<evidence type="ECO:0000256" key="5">
    <source>
        <dbReference type="PROSITE-ProRule" id="PRU00339"/>
    </source>
</evidence>
<evidence type="ECO:0000256" key="2">
    <source>
        <dbReference type="ARBA" id="ARBA00022741"/>
    </source>
</evidence>
<feature type="transmembrane region" description="Helical" evidence="8">
    <location>
        <begin position="428"/>
        <end position="450"/>
    </location>
</feature>
<evidence type="ECO:0000313" key="10">
    <source>
        <dbReference type="EMBL" id="XBH06094.1"/>
    </source>
</evidence>
<feature type="region of interest" description="Disordered" evidence="7">
    <location>
        <begin position="186"/>
        <end position="211"/>
    </location>
</feature>
<evidence type="ECO:0000256" key="7">
    <source>
        <dbReference type="SAM" id="MobiDB-lite"/>
    </source>
</evidence>
<dbReference type="Pfam" id="PF14559">
    <property type="entry name" value="TPR_19"/>
    <property type="match status" value="1"/>
</dbReference>
<proteinExistence type="predicted"/>
<dbReference type="SMART" id="SM00028">
    <property type="entry name" value="TPR"/>
    <property type="match status" value="6"/>
</dbReference>
<dbReference type="EMBL" id="CP155447">
    <property type="protein sequence ID" value="XBH06094.1"/>
    <property type="molecule type" value="Genomic_DNA"/>
</dbReference>
<feature type="compositionally biased region" description="Basic and acidic residues" evidence="7">
    <location>
        <begin position="199"/>
        <end position="208"/>
    </location>
</feature>
<dbReference type="SUPFAM" id="SSF48452">
    <property type="entry name" value="TPR-like"/>
    <property type="match status" value="3"/>
</dbReference>
<dbReference type="Gene3D" id="1.25.40.10">
    <property type="entry name" value="Tetratricopeptide repeat domain"/>
    <property type="match status" value="3"/>
</dbReference>
<dbReference type="RefSeq" id="WP_406698946.1">
    <property type="nucleotide sequence ID" value="NZ_CP155447.1"/>
</dbReference>
<dbReference type="AlphaFoldDB" id="A0AAU7CL10"/>
<dbReference type="PANTHER" id="PTHR43289">
    <property type="entry name" value="MITOGEN-ACTIVATED PROTEIN KINASE KINASE KINASE 20-RELATED"/>
    <property type="match status" value="1"/>
</dbReference>
<dbReference type="InterPro" id="IPR000719">
    <property type="entry name" value="Prot_kinase_dom"/>
</dbReference>
<dbReference type="GO" id="GO:0004674">
    <property type="term" value="F:protein serine/threonine kinase activity"/>
    <property type="evidence" value="ECO:0007669"/>
    <property type="project" value="TreeGrafter"/>
</dbReference>
<dbReference type="InterPro" id="IPR019734">
    <property type="entry name" value="TPR_rpt"/>
</dbReference>
<dbReference type="PROSITE" id="PS00108">
    <property type="entry name" value="PROTEIN_KINASE_ST"/>
    <property type="match status" value="1"/>
</dbReference>
<dbReference type="Gene3D" id="1.10.510.10">
    <property type="entry name" value="Transferase(Phosphotransferase) domain 1"/>
    <property type="match status" value="2"/>
</dbReference>
<feature type="repeat" description="TPR" evidence="5">
    <location>
        <begin position="826"/>
        <end position="859"/>
    </location>
</feature>
<name>A0AAU7CL10_9BACT</name>
<evidence type="ECO:0000256" key="1">
    <source>
        <dbReference type="ARBA" id="ARBA00022679"/>
    </source>
</evidence>
<keyword evidence="5" id="KW-0802">TPR repeat</keyword>
<protein>
    <submittedName>
        <fullName evidence="10">Protein kinase</fullName>
    </submittedName>
</protein>
<keyword evidence="8" id="KW-0812">Transmembrane</keyword>
<feature type="domain" description="Protein kinase" evidence="9">
    <location>
        <begin position="78"/>
        <end position="401"/>
    </location>
</feature>
<feature type="binding site" evidence="6">
    <location>
        <position position="108"/>
    </location>
    <ligand>
        <name>ATP</name>
        <dbReference type="ChEBI" id="CHEBI:30616"/>
    </ligand>
</feature>
<evidence type="ECO:0000259" key="9">
    <source>
        <dbReference type="PROSITE" id="PS50011"/>
    </source>
</evidence>
<dbReference type="PROSITE" id="PS50005">
    <property type="entry name" value="TPR"/>
    <property type="match status" value="1"/>
</dbReference>
<keyword evidence="8" id="KW-0472">Membrane</keyword>
<gene>
    <name evidence="10" type="ORF">V5E97_08665</name>
</gene>
<dbReference type="InterPro" id="IPR011009">
    <property type="entry name" value="Kinase-like_dom_sf"/>
</dbReference>
<dbReference type="InterPro" id="IPR011990">
    <property type="entry name" value="TPR-like_helical_dom_sf"/>
</dbReference>
<reference evidence="10" key="1">
    <citation type="submission" date="2024-05" db="EMBL/GenBank/DDBJ databases">
        <title>Planctomycetes of the genus Singulisphaera possess chitinolytic capabilities.</title>
        <authorList>
            <person name="Ivanova A."/>
        </authorList>
    </citation>
    <scope>NUCLEOTIDE SEQUENCE</scope>
    <source>
        <strain evidence="10">Ch08T</strain>
    </source>
</reference>
<dbReference type="PROSITE" id="PS50011">
    <property type="entry name" value="PROTEIN_KINASE_DOM"/>
    <property type="match status" value="1"/>
</dbReference>
<dbReference type="SUPFAM" id="SSF56112">
    <property type="entry name" value="Protein kinase-like (PK-like)"/>
    <property type="match status" value="1"/>
</dbReference>
<evidence type="ECO:0000256" key="4">
    <source>
        <dbReference type="ARBA" id="ARBA00022840"/>
    </source>
</evidence>
<dbReference type="CDD" id="cd14014">
    <property type="entry name" value="STKc_PknB_like"/>
    <property type="match status" value="1"/>
</dbReference>
<dbReference type="Pfam" id="PF00069">
    <property type="entry name" value="Pkinase"/>
    <property type="match status" value="1"/>
</dbReference>
<dbReference type="NCBIfam" id="NF047558">
    <property type="entry name" value="TPR_END_plus"/>
    <property type="match status" value="1"/>
</dbReference>
<evidence type="ECO:0000256" key="8">
    <source>
        <dbReference type="SAM" id="Phobius"/>
    </source>
</evidence>
<accession>A0AAU7CL10</accession>
<keyword evidence="3 10" id="KW-0418">Kinase</keyword>
<keyword evidence="2 6" id="KW-0547">Nucleotide-binding</keyword>
<dbReference type="PANTHER" id="PTHR43289:SF34">
    <property type="entry name" value="SERINE_THREONINE-PROTEIN KINASE YBDM-RELATED"/>
    <property type="match status" value="1"/>
</dbReference>
<evidence type="ECO:0000256" key="3">
    <source>
        <dbReference type="ARBA" id="ARBA00022777"/>
    </source>
</evidence>
<dbReference type="SMART" id="SM00220">
    <property type="entry name" value="S_TKc"/>
    <property type="match status" value="1"/>
</dbReference>
<dbReference type="GO" id="GO:0005524">
    <property type="term" value="F:ATP binding"/>
    <property type="evidence" value="ECO:0007669"/>
    <property type="project" value="UniProtKB-UniRule"/>
</dbReference>
<keyword evidence="8" id="KW-1133">Transmembrane helix</keyword>
<dbReference type="InterPro" id="IPR008271">
    <property type="entry name" value="Ser/Thr_kinase_AS"/>
</dbReference>
<dbReference type="PROSITE" id="PS00107">
    <property type="entry name" value="PROTEIN_KINASE_ATP"/>
    <property type="match status" value="1"/>
</dbReference>
<keyword evidence="4 6" id="KW-0067">ATP-binding</keyword>
<evidence type="ECO:0000256" key="6">
    <source>
        <dbReference type="PROSITE-ProRule" id="PRU10141"/>
    </source>
</evidence>
<organism evidence="10">
    <name type="scientific">Singulisphaera sp. Ch08</name>
    <dbReference type="NCBI Taxonomy" id="3120278"/>
    <lineage>
        <taxon>Bacteria</taxon>
        <taxon>Pseudomonadati</taxon>
        <taxon>Planctomycetota</taxon>
        <taxon>Planctomycetia</taxon>
        <taxon>Isosphaerales</taxon>
        <taxon>Isosphaeraceae</taxon>
        <taxon>Singulisphaera</taxon>
    </lineage>
</organism>
<sequence>MSDQSDSQTLCVRVPAAEVPTLRARPQGDSGVVGAGLGAAANDERATRPIRPLAQGGRSPGASDRLERIKVGDVLFGFRLRHPLGQGAFARVFVAQQADLADRPVVLKVSGIEGIEPQTLSRLQHTNIVPIYSVHEDPRAGLRAVCMPYFGGASLSSVLERLWSGEERPTRGAQLVAALKAVGSPASETWSEAPGSRGGSRDPSREQPAEPPSLFSLMGSLGYFKAIAWVVAQLAEGLEHAHQRGVIHRDIKPSNILLSADGQPLLLDFNVSIDATSDADHALLGGTVAYAAPEHLLALALGSLDQFQAVDRRSDIYSLGLVLVESLSGERPFTHNGSYSVPVSQLEAMASDRSKKVPSIRQVRSDVAWSLESIGRRCLDPDPAKRYQHASHLAEDLHQFLEDRPLKYAPELSRVERIRKFFRRNPRLLTFSSVSAVALALFLAVGWAFLGARTRLAETRTRLVEAQARERKRAHDSGVLQCQGLINTILGDESHIRQGIAVCERTLALYALADGRSAQEHPDWVHLAPAERLELAEDRRELLLLLAGARVRLASGDPRELRAALALLDHAEALDSLNPSKALWLDRATYLDQLGNHDGAKAAQGLADQIQPNSARDHYLLAISHARTRSPGGYRKAVAELGEALRLNPRHYWSVMQRGICHMELGEGILAVRDFGICTGLWPEHPWSYFDRAYVLDRSGMKVEAIEDYTAALERAPKFVGALTNRGLVRLELRQYGPALVDFDAALALSKGTAAIRAGRGIALEALGRHGEADSEFREAFRRVAPGPGAERTRFLWTYGFAVADRTPEAAKAAFDEVLRHEPHHPQALYGLAMLSMRGGQLDLALHFFNRVLVTDPRFMQARHGRAIVLARLKDHERASREVDWCLEHQPGAGDSVYTAACVFALAAKVNPDPRMIDKALDHLKRAFDLGTDQVAATDPDLEAIRQDPRFTAILAAAVAARSGDPK</sequence>